<reference evidence="1" key="1">
    <citation type="submission" date="2014-05" db="EMBL/GenBank/DDBJ databases">
        <authorList>
            <person name="Chronopoulou M."/>
        </authorList>
    </citation>
    <scope>NUCLEOTIDE SEQUENCE</scope>
    <source>
        <tissue evidence="1">Whole organism</tissue>
    </source>
</reference>
<proteinExistence type="predicted"/>
<evidence type="ECO:0000313" key="1">
    <source>
        <dbReference type="EMBL" id="CDW22767.1"/>
    </source>
</evidence>
<protein>
    <submittedName>
        <fullName evidence="1">Uncharacterized protein</fullName>
    </submittedName>
</protein>
<name>A0A0K2TB22_LEPSM</name>
<dbReference type="EMBL" id="HACA01005406">
    <property type="protein sequence ID" value="CDW22767.1"/>
    <property type="molecule type" value="Transcribed_RNA"/>
</dbReference>
<organism evidence="1">
    <name type="scientific">Lepeophtheirus salmonis</name>
    <name type="common">Salmon louse</name>
    <name type="synonym">Caligus salmonis</name>
    <dbReference type="NCBI Taxonomy" id="72036"/>
    <lineage>
        <taxon>Eukaryota</taxon>
        <taxon>Metazoa</taxon>
        <taxon>Ecdysozoa</taxon>
        <taxon>Arthropoda</taxon>
        <taxon>Crustacea</taxon>
        <taxon>Multicrustacea</taxon>
        <taxon>Hexanauplia</taxon>
        <taxon>Copepoda</taxon>
        <taxon>Siphonostomatoida</taxon>
        <taxon>Caligidae</taxon>
        <taxon>Lepeophtheirus</taxon>
    </lineage>
</organism>
<accession>A0A0K2TB22</accession>
<dbReference type="AlphaFoldDB" id="A0A0K2TB22"/>
<sequence length="73" mass="8787">MLFLSSDIFCGLCPWRPPLCKTHSMVEHTFVPAWSSVSIRVLDVVRWYLLIYWHNFPIHFLSQVFRNEFPMLM</sequence>